<evidence type="ECO:0000256" key="1">
    <source>
        <dbReference type="SAM" id="MobiDB-lite"/>
    </source>
</evidence>
<proteinExistence type="predicted"/>
<evidence type="ECO:0000313" key="2">
    <source>
        <dbReference type="EMBL" id="MBA8954594.1"/>
    </source>
</evidence>
<dbReference type="AlphaFoldDB" id="A0A7W3LUQ1"/>
<sequence length="71" mass="8200">MEKNVTSEMREPVERGIRGGIGRDVRDRLRREVRDRSGRGRHDGLSESGLRRMREVLGRHVEPGPGVPERR</sequence>
<comment type="caution">
    <text evidence="2">The sequence shown here is derived from an EMBL/GenBank/DDBJ whole genome shotgun (WGS) entry which is preliminary data.</text>
</comment>
<keyword evidence="3" id="KW-1185">Reference proteome</keyword>
<evidence type="ECO:0000313" key="3">
    <source>
        <dbReference type="Proteomes" id="UP000572680"/>
    </source>
</evidence>
<organism evidence="2 3">
    <name type="scientific">Actinomadura namibiensis</name>
    <dbReference type="NCBI Taxonomy" id="182080"/>
    <lineage>
        <taxon>Bacteria</taxon>
        <taxon>Bacillati</taxon>
        <taxon>Actinomycetota</taxon>
        <taxon>Actinomycetes</taxon>
        <taxon>Streptosporangiales</taxon>
        <taxon>Thermomonosporaceae</taxon>
        <taxon>Actinomadura</taxon>
    </lineage>
</organism>
<accession>A0A7W3LUQ1</accession>
<dbReference type="Proteomes" id="UP000572680">
    <property type="component" value="Unassembled WGS sequence"/>
</dbReference>
<protein>
    <submittedName>
        <fullName evidence="2">Uncharacterized protein</fullName>
    </submittedName>
</protein>
<dbReference type="EMBL" id="JACJIA010000009">
    <property type="protein sequence ID" value="MBA8954594.1"/>
    <property type="molecule type" value="Genomic_DNA"/>
</dbReference>
<name>A0A7W3LUQ1_ACTNM</name>
<gene>
    <name evidence="2" type="ORF">HNR61_006251</name>
</gene>
<reference evidence="2 3" key="1">
    <citation type="submission" date="2020-08" db="EMBL/GenBank/DDBJ databases">
        <title>Genomic Encyclopedia of Type Strains, Phase IV (KMG-IV): sequencing the most valuable type-strain genomes for metagenomic binning, comparative biology and taxonomic classification.</title>
        <authorList>
            <person name="Goeker M."/>
        </authorList>
    </citation>
    <scope>NUCLEOTIDE SEQUENCE [LARGE SCALE GENOMIC DNA]</scope>
    <source>
        <strain evidence="2 3">DSM 44197</strain>
    </source>
</reference>
<feature type="region of interest" description="Disordered" evidence="1">
    <location>
        <begin position="1"/>
        <end position="71"/>
    </location>
</feature>